<dbReference type="Pfam" id="PF00583">
    <property type="entry name" value="Acetyltransf_1"/>
    <property type="match status" value="1"/>
</dbReference>
<proteinExistence type="predicted"/>
<evidence type="ECO:0000313" key="3">
    <source>
        <dbReference type="Proteomes" id="UP000515450"/>
    </source>
</evidence>
<dbReference type="EMBL" id="CP058555">
    <property type="protein sequence ID" value="QMV66223.1"/>
    <property type="molecule type" value="Genomic_DNA"/>
</dbReference>
<dbReference type="PANTHER" id="PTHR42791">
    <property type="entry name" value="GNAT FAMILY ACETYLTRANSFERASE"/>
    <property type="match status" value="1"/>
</dbReference>
<dbReference type="Gene3D" id="3.40.630.30">
    <property type="match status" value="1"/>
</dbReference>
<gene>
    <name evidence="2" type="ORF">HS960_00455</name>
</gene>
<dbReference type="RefSeq" id="WP_182330968.1">
    <property type="nucleotide sequence ID" value="NZ_CP058555.1"/>
</dbReference>
<dbReference type="Proteomes" id="UP000515450">
    <property type="component" value="Chromosome"/>
</dbReference>
<dbReference type="CDD" id="cd04301">
    <property type="entry name" value="NAT_SF"/>
    <property type="match status" value="1"/>
</dbReference>
<dbReference type="GO" id="GO:0016747">
    <property type="term" value="F:acyltransferase activity, transferring groups other than amino-acyl groups"/>
    <property type="evidence" value="ECO:0007669"/>
    <property type="project" value="InterPro"/>
</dbReference>
<dbReference type="PANTHER" id="PTHR42791:SF1">
    <property type="entry name" value="N-ACETYLTRANSFERASE DOMAIN-CONTAINING PROTEIN"/>
    <property type="match status" value="1"/>
</dbReference>
<organism evidence="2 3">
    <name type="scientific">Sphingobacterium paramultivorum</name>
    <dbReference type="NCBI Taxonomy" id="2886510"/>
    <lineage>
        <taxon>Bacteria</taxon>
        <taxon>Pseudomonadati</taxon>
        <taxon>Bacteroidota</taxon>
        <taxon>Sphingobacteriia</taxon>
        <taxon>Sphingobacteriales</taxon>
        <taxon>Sphingobacteriaceae</taxon>
        <taxon>Sphingobacterium</taxon>
    </lineage>
</organism>
<feature type="domain" description="N-acetyltransferase" evidence="1">
    <location>
        <begin position="110"/>
        <end position="193"/>
    </location>
</feature>
<dbReference type="AlphaFoldDB" id="A0A7G5DWU8"/>
<evidence type="ECO:0000313" key="2">
    <source>
        <dbReference type="EMBL" id="QMV66223.1"/>
    </source>
</evidence>
<keyword evidence="3" id="KW-1185">Reference proteome</keyword>
<protein>
    <submittedName>
        <fullName evidence="2">GNAT family N-acetyltransferase</fullName>
    </submittedName>
</protein>
<dbReference type="InterPro" id="IPR052523">
    <property type="entry name" value="Trichothecene_AcTrans"/>
</dbReference>
<reference evidence="2 3" key="1">
    <citation type="journal article" date="2020" name="G3 (Bethesda)">
        <title>CeMbio - The Caenorhabditis elegans Microbiome Resource.</title>
        <authorList>
            <person name="Dirksen P."/>
            <person name="Assie A."/>
            <person name="Zimmermann J."/>
            <person name="Zhang F."/>
            <person name="Tietje A.M."/>
            <person name="Marsh S.A."/>
            <person name="Felix M.A."/>
            <person name="Shapira M."/>
            <person name="Kaleta C."/>
            <person name="Schulenburg H."/>
            <person name="Samuel B."/>
        </authorList>
    </citation>
    <scope>NUCLEOTIDE SEQUENCE [LARGE SCALE GENOMIC DNA]</scope>
    <source>
        <strain evidence="2 3">BIGb0170</strain>
    </source>
</reference>
<dbReference type="PROSITE" id="PS51186">
    <property type="entry name" value="GNAT"/>
    <property type="match status" value="1"/>
</dbReference>
<name>A0A7G5DWU8_9SPHI</name>
<accession>A0A7G5DWU8</accession>
<dbReference type="InterPro" id="IPR016181">
    <property type="entry name" value="Acyl_CoA_acyltransferase"/>
</dbReference>
<dbReference type="SUPFAM" id="SSF55729">
    <property type="entry name" value="Acyl-CoA N-acyltransferases (Nat)"/>
    <property type="match status" value="1"/>
</dbReference>
<dbReference type="InterPro" id="IPR000182">
    <property type="entry name" value="GNAT_dom"/>
</dbReference>
<keyword evidence="2" id="KW-0808">Transferase</keyword>
<sequence length="201" mass="22877">MKNKKADKKDSNRLVDIICSSFVNDPCFRWMIGQKNFEKKIYFLADYLVEETLAKGEVFIGPTGDAAALWQSEKKERLSLAVIFRNLKFLFNMGLPTVWRSLKLLKLKDAHISNQNPYLYLACIGVMPSEQGKGLAKALLDPVLADAENSGRDVYLETANPLNVNIYKKRGFEIIDEVDLSEIKITFMVKRCLTSKKAKTF</sequence>
<evidence type="ECO:0000259" key="1">
    <source>
        <dbReference type="PROSITE" id="PS51186"/>
    </source>
</evidence>